<proteinExistence type="predicted"/>
<organism evidence="1 2">
    <name type="scientific">Nephila pilipes</name>
    <name type="common">Giant wood spider</name>
    <name type="synonym">Nephila maculata</name>
    <dbReference type="NCBI Taxonomy" id="299642"/>
    <lineage>
        <taxon>Eukaryota</taxon>
        <taxon>Metazoa</taxon>
        <taxon>Ecdysozoa</taxon>
        <taxon>Arthropoda</taxon>
        <taxon>Chelicerata</taxon>
        <taxon>Arachnida</taxon>
        <taxon>Araneae</taxon>
        <taxon>Araneomorphae</taxon>
        <taxon>Entelegynae</taxon>
        <taxon>Araneoidea</taxon>
        <taxon>Nephilidae</taxon>
        <taxon>Nephila</taxon>
    </lineage>
</organism>
<evidence type="ECO:0000313" key="1">
    <source>
        <dbReference type="EMBL" id="GFT50541.1"/>
    </source>
</evidence>
<dbReference type="Proteomes" id="UP000887013">
    <property type="component" value="Unassembled WGS sequence"/>
</dbReference>
<sequence>MQSKVSECIVTLVLRDLKNPLCYAHSELDECLKKEAKECDVENSSIVQDLLETYSETCTEGTPMNTMFEKHRSCLYERAAMVSLQCMQPILKEIIALGSPSEDGFEDKVLKLGCQYDDSLNECINDGIEDICGEEAVTFRRDLVKPSSALSIEACKLVREESNDVRHVSRLRRHASSFIEMPPHISYVAASNHHAAALYMGSNLVPNYE</sequence>
<name>A0A8X6P465_NEPPI</name>
<dbReference type="AlphaFoldDB" id="A0A8X6P465"/>
<reference evidence="1" key="1">
    <citation type="submission" date="2020-08" db="EMBL/GenBank/DDBJ databases">
        <title>Multicomponent nature underlies the extraordinary mechanical properties of spider dragline silk.</title>
        <authorList>
            <person name="Kono N."/>
            <person name="Nakamura H."/>
            <person name="Mori M."/>
            <person name="Yoshida Y."/>
            <person name="Ohtoshi R."/>
            <person name="Malay A.D."/>
            <person name="Moran D.A.P."/>
            <person name="Tomita M."/>
            <person name="Numata K."/>
            <person name="Arakawa K."/>
        </authorList>
    </citation>
    <scope>NUCLEOTIDE SEQUENCE</scope>
</reference>
<evidence type="ECO:0000313" key="2">
    <source>
        <dbReference type="Proteomes" id="UP000887013"/>
    </source>
</evidence>
<comment type="caution">
    <text evidence="1">The sequence shown here is derived from an EMBL/GenBank/DDBJ whole genome shotgun (WGS) entry which is preliminary data.</text>
</comment>
<keyword evidence="2" id="KW-1185">Reference proteome</keyword>
<accession>A0A8X6P465</accession>
<protein>
    <submittedName>
        <fullName evidence="1">Uncharacterized protein</fullName>
    </submittedName>
</protein>
<gene>
    <name evidence="1" type="primary">AVEN_157107_1</name>
    <name evidence="1" type="ORF">NPIL_230371</name>
</gene>
<dbReference type="OrthoDB" id="6421015at2759"/>
<dbReference type="EMBL" id="BMAW01111983">
    <property type="protein sequence ID" value="GFT50541.1"/>
    <property type="molecule type" value="Genomic_DNA"/>
</dbReference>